<name>F8ACK5_THEID</name>
<dbReference type="EMBL" id="CP002683">
    <property type="protein sequence ID" value="AEH45780.1"/>
    <property type="molecule type" value="Genomic_DNA"/>
</dbReference>
<dbReference type="Pfam" id="PF17989">
    <property type="entry name" value="ALP_N"/>
    <property type="match status" value="1"/>
</dbReference>
<evidence type="ECO:0000259" key="1">
    <source>
        <dbReference type="Pfam" id="PF17989"/>
    </source>
</evidence>
<dbReference type="HOGENOM" id="CLU_066405_1_0_0"/>
<dbReference type="InterPro" id="IPR049067">
    <property type="entry name" value="MreB-like_C"/>
</dbReference>
<reference evidence="4" key="1">
    <citation type="submission" date="2011-04" db="EMBL/GenBank/DDBJ databases">
        <title>The complete genome of Thermodesulfatator indicus DSM 15286.</title>
        <authorList>
            <person name="Lucas S."/>
            <person name="Copeland A."/>
            <person name="Lapidus A."/>
            <person name="Bruce D."/>
            <person name="Goodwin L."/>
            <person name="Pitluck S."/>
            <person name="Peters L."/>
            <person name="Kyrpides N."/>
            <person name="Mavromatis K."/>
            <person name="Pagani I."/>
            <person name="Ivanova N."/>
            <person name="Saunders L."/>
            <person name="Detter J.C."/>
            <person name="Tapia R."/>
            <person name="Han C."/>
            <person name="Land M."/>
            <person name="Hauser L."/>
            <person name="Markowitz V."/>
            <person name="Cheng J.-F."/>
            <person name="Hugenholtz P."/>
            <person name="Woyke T."/>
            <person name="Wu D."/>
            <person name="Spring S."/>
            <person name="Schroeder M."/>
            <person name="Brambilla E."/>
            <person name="Klenk H.-P."/>
            <person name="Eisen J.A."/>
        </authorList>
    </citation>
    <scope>NUCLEOTIDE SEQUENCE [LARGE SCALE GENOMIC DNA]</scope>
    <source>
        <strain evidence="4">DSM 15286 / JCM 11887 / CIR29812</strain>
    </source>
</reference>
<dbReference type="PaxDb" id="667014-Thein_1925"/>
<dbReference type="AlphaFoldDB" id="F8ACK5"/>
<reference evidence="3 4" key="2">
    <citation type="journal article" date="2012" name="Stand. Genomic Sci.">
        <title>Complete genome sequence of the thermophilic sulfate-reducing ocean bacterium Thermodesulfatator indicus type strain (CIR29812(T)).</title>
        <authorList>
            <person name="Anderson I."/>
            <person name="Saunders E."/>
            <person name="Lapidus A."/>
            <person name="Nolan M."/>
            <person name="Lucas S."/>
            <person name="Tice H."/>
            <person name="Del Rio T.G."/>
            <person name="Cheng J.F."/>
            <person name="Han C."/>
            <person name="Tapia R."/>
            <person name="Goodwin L.A."/>
            <person name="Pitluck S."/>
            <person name="Liolios K."/>
            <person name="Mavromatis K."/>
            <person name="Pagani I."/>
            <person name="Ivanova N."/>
            <person name="Mikhailova N."/>
            <person name="Pati A."/>
            <person name="Chen A."/>
            <person name="Palaniappan K."/>
            <person name="Land M."/>
            <person name="Hauser L."/>
            <person name="Jeffries C.D."/>
            <person name="Chang Y.J."/>
            <person name="Brambilla E.M."/>
            <person name="Rohde M."/>
            <person name="Spring S."/>
            <person name="Goker M."/>
            <person name="Detter J.C."/>
            <person name="Woyke T."/>
            <person name="Bristow J."/>
            <person name="Eisen J.A."/>
            <person name="Markowitz V."/>
            <person name="Hugenholtz P."/>
            <person name="Kyrpides N.C."/>
            <person name="Klenk H.P."/>
        </authorList>
    </citation>
    <scope>NUCLEOTIDE SEQUENCE [LARGE SCALE GENOMIC DNA]</scope>
    <source>
        <strain evidence="4">DSM 15286 / JCM 11887 / CIR29812</strain>
    </source>
</reference>
<keyword evidence="4" id="KW-1185">Reference proteome</keyword>
<dbReference type="InterPro" id="IPR040607">
    <property type="entry name" value="ALP_N"/>
</dbReference>
<dbReference type="eggNOG" id="COG0849">
    <property type="taxonomic scope" value="Bacteria"/>
</dbReference>
<sequence length="311" mass="34297">MKVLVFDPGYGDVKCALVDTVSGEEPRLFKFPTLVARARGGLDFGEGSGEIFWAGEKWLVGEEAARAGRVVSTTTDGFLERYLPLLLVRALLESGDKEGVDEVVIAVSLHDWPRREVFERAAGRLMVNDRSYSHRVRLIPQGYGIWLETLSPWDGIVVDIGFRTVDVLVFVDGKPDGRRSFGVAGMGVVDFISEAAKILSAKARVEFSPGEVAHFLQEGNPVFRRFGVEEELKSRAGEWSARLWTSLIAKEDFSRAMALLGRVVIAGGGARFFVKPDEETAVDMQVLDEEPEFANVRGFALRLLEGGGEEE</sequence>
<dbReference type="CDD" id="cd10227">
    <property type="entry name" value="ASKHA_NBD_ParM-like"/>
    <property type="match status" value="1"/>
</dbReference>
<dbReference type="InParanoid" id="F8ACK5"/>
<feature type="domain" description="Actin-like protein N-terminal" evidence="1">
    <location>
        <begin position="7"/>
        <end position="144"/>
    </location>
</feature>
<dbReference type="STRING" id="667014.Thein_1925"/>
<evidence type="ECO:0000313" key="4">
    <source>
        <dbReference type="Proteomes" id="UP000006793"/>
    </source>
</evidence>
<gene>
    <name evidence="3" type="ordered locus">Thein_1925</name>
</gene>
<dbReference type="Gene3D" id="3.30.420.40">
    <property type="match status" value="2"/>
</dbReference>
<evidence type="ECO:0000313" key="3">
    <source>
        <dbReference type="EMBL" id="AEH45780.1"/>
    </source>
</evidence>
<dbReference type="SUPFAM" id="SSF53067">
    <property type="entry name" value="Actin-like ATPase domain"/>
    <property type="match status" value="2"/>
</dbReference>
<dbReference type="RefSeq" id="WP_013908519.1">
    <property type="nucleotide sequence ID" value="NC_015681.1"/>
</dbReference>
<dbReference type="InterPro" id="IPR043129">
    <property type="entry name" value="ATPase_NBD"/>
</dbReference>
<protein>
    <submittedName>
        <fullName evidence="3">Uncharacterized protein</fullName>
    </submittedName>
</protein>
<dbReference type="Proteomes" id="UP000006793">
    <property type="component" value="Chromosome"/>
</dbReference>
<dbReference type="Pfam" id="PF21522">
    <property type="entry name" value="MreB-like_C"/>
    <property type="match status" value="1"/>
</dbReference>
<dbReference type="OrthoDB" id="143284at2"/>
<proteinExistence type="predicted"/>
<accession>F8ACK5</accession>
<feature type="domain" description="Actin homologue MreB-like C-terminal" evidence="2">
    <location>
        <begin position="157"/>
        <end position="273"/>
    </location>
</feature>
<organism evidence="3 4">
    <name type="scientific">Thermodesulfatator indicus (strain DSM 15286 / JCM 11887 / CIR29812)</name>
    <dbReference type="NCBI Taxonomy" id="667014"/>
    <lineage>
        <taxon>Bacteria</taxon>
        <taxon>Pseudomonadati</taxon>
        <taxon>Thermodesulfobacteriota</taxon>
        <taxon>Thermodesulfobacteria</taxon>
        <taxon>Thermodesulfobacteriales</taxon>
        <taxon>Thermodesulfatatoraceae</taxon>
        <taxon>Thermodesulfatator</taxon>
    </lineage>
</organism>
<evidence type="ECO:0000259" key="2">
    <source>
        <dbReference type="Pfam" id="PF21522"/>
    </source>
</evidence>
<dbReference type="KEGG" id="tid:Thein_1925"/>